<dbReference type="InterPro" id="IPR003959">
    <property type="entry name" value="ATPase_AAA_core"/>
</dbReference>
<comment type="caution">
    <text evidence="3">The sequence shown here is derived from an EMBL/GenBank/DDBJ whole genome shotgun (WGS) entry which is preliminary data.</text>
</comment>
<evidence type="ECO:0000256" key="1">
    <source>
        <dbReference type="SAM" id="MobiDB-lite"/>
    </source>
</evidence>
<dbReference type="SUPFAM" id="SSF52540">
    <property type="entry name" value="P-loop containing nucleoside triphosphate hydrolases"/>
    <property type="match status" value="1"/>
</dbReference>
<dbReference type="CDD" id="cd19481">
    <property type="entry name" value="RecA-like_protease"/>
    <property type="match status" value="1"/>
</dbReference>
<dbReference type="InterPro" id="IPR027417">
    <property type="entry name" value="P-loop_NTPase"/>
</dbReference>
<name>A0ABR0RR79_9EURO</name>
<dbReference type="Gene3D" id="3.40.50.300">
    <property type="entry name" value="P-loop containing nucleotide triphosphate hydrolases"/>
    <property type="match status" value="1"/>
</dbReference>
<sequence length="823" mass="94219">MDPTGETANGCSSESKHELQRLENSTDAEKRSAEGETALRPSSGGNAAKSGGEGDCEQDGDQGSPRVDVMYTLFTSSGNGSWKSFFRDRPFLGVDFKLSDSSQQKDDNEDAIVYVCAQVEAQDLAERPGNNIRNWRRERADFDFGEAMKLERVMGQEITIGSERLVKVLDSVIDYDPEQSSLGSHLVDYLGNYRTLLFHYDDLYNLYQEHIRGICDESQRAEATRGVLNHGQNRMYLFWDEFARSQNAHDSWDKETGAEVAVLLRLIGPHYRSRMSPVVCKLQSSRPLVAFENLWLLYKPGSIVYKRRNDTLLGLVVVGATKFNREPAAEKAADRVTHYEVEAWYYEYNGNVLTRTSTISRIEQYEGDQSILSLPLIPAKIYDKVDGGIGRSRLRTRGERLLEITKAGFAHRMYAHSRSSYHGQIVLDPAVYNERLAEQKRYQDRCSRDYEWQWDVLPEEDLDPSMEQLEDPEPTDGRGYKRLNDYHELDPSKPEQYQLLMPDGVMLLYPRVGGLALTTKRWMRFEIEGISRDIPCAQPNQLQECLVAHEDDREVLRTALCKYPDQADFVPGKGEGQAFLLHGPPGTGKTLTAECVANDLRRPLISLTWNDFHGAGGEEQFLRRWFDLASKWGAILLIDEADVFLEKRSAGGYQNYTVTIFLRTMEYYAGVLFLTTNRPGQIDDSFISRITAAIKYPELTQDARNSIWQKFFKMHEKSGKVKVKVTTKAKKEICQDTTPLNGREIRNIFQTAISLASLSLHDEEEHTRGSPTDRDTTRDHGLIWVDWDHFSKALERHKSFLDYLKSLNMDMDEHTRNKVRRNY</sequence>
<dbReference type="RefSeq" id="XP_064731182.1">
    <property type="nucleotide sequence ID" value="XM_064872524.1"/>
</dbReference>
<organism evidence="3 4">
    <name type="scientific">Knufia obscura</name>
    <dbReference type="NCBI Taxonomy" id="1635080"/>
    <lineage>
        <taxon>Eukaryota</taxon>
        <taxon>Fungi</taxon>
        <taxon>Dikarya</taxon>
        <taxon>Ascomycota</taxon>
        <taxon>Pezizomycotina</taxon>
        <taxon>Eurotiomycetes</taxon>
        <taxon>Chaetothyriomycetidae</taxon>
        <taxon>Chaetothyriales</taxon>
        <taxon>Trichomeriaceae</taxon>
        <taxon>Knufia</taxon>
    </lineage>
</organism>
<dbReference type="Proteomes" id="UP001334248">
    <property type="component" value="Unassembled WGS sequence"/>
</dbReference>
<evidence type="ECO:0000313" key="4">
    <source>
        <dbReference type="Proteomes" id="UP001334248"/>
    </source>
</evidence>
<accession>A0ABR0RR79</accession>
<dbReference type="InterPro" id="IPR056599">
    <property type="entry name" value="AAA_lid_fung"/>
</dbReference>
<dbReference type="PANTHER" id="PTHR46411">
    <property type="entry name" value="FAMILY ATPASE, PUTATIVE-RELATED"/>
    <property type="match status" value="1"/>
</dbReference>
<dbReference type="InterPro" id="IPR003593">
    <property type="entry name" value="AAA+_ATPase"/>
</dbReference>
<reference evidence="3 4" key="1">
    <citation type="journal article" date="2023" name="Res Sq">
        <title>Genomic and morphological characterization of Knufia obscura isolated from the Mars 2020 spacecraft assembly facility.</title>
        <authorList>
            <person name="Chander A.M."/>
            <person name="Teixeira M.M."/>
            <person name="Singh N.K."/>
            <person name="Williams M.P."/>
            <person name="Parker C.W."/>
            <person name="Leo P."/>
            <person name="Stajich J.E."/>
            <person name="Torok T."/>
            <person name="Tighe S."/>
            <person name="Mason C.E."/>
            <person name="Venkateswaran K."/>
        </authorList>
    </citation>
    <scope>NUCLEOTIDE SEQUENCE [LARGE SCALE GENOMIC DNA]</scope>
    <source>
        <strain evidence="3 4">CCFEE 5817</strain>
    </source>
</reference>
<feature type="compositionally biased region" description="Polar residues" evidence="1">
    <location>
        <begin position="1"/>
        <end position="13"/>
    </location>
</feature>
<proteinExistence type="predicted"/>
<dbReference type="InterPro" id="IPR054289">
    <property type="entry name" value="DUF7025"/>
</dbReference>
<evidence type="ECO:0000313" key="3">
    <source>
        <dbReference type="EMBL" id="KAK5943092.1"/>
    </source>
</evidence>
<dbReference type="GeneID" id="89997546"/>
<dbReference type="Pfam" id="PF22942">
    <property type="entry name" value="DUF7025"/>
    <property type="match status" value="1"/>
</dbReference>
<evidence type="ECO:0000259" key="2">
    <source>
        <dbReference type="SMART" id="SM00382"/>
    </source>
</evidence>
<dbReference type="PANTHER" id="PTHR46411:SF2">
    <property type="entry name" value="AAA+ ATPASE DOMAIN-CONTAINING PROTEIN"/>
    <property type="match status" value="1"/>
</dbReference>
<gene>
    <name evidence="3" type="ORF">PMZ80_004097</name>
</gene>
<dbReference type="Pfam" id="PF00004">
    <property type="entry name" value="AAA"/>
    <property type="match status" value="1"/>
</dbReference>
<dbReference type="SMART" id="SM00382">
    <property type="entry name" value="AAA"/>
    <property type="match status" value="1"/>
</dbReference>
<protein>
    <recommendedName>
        <fullName evidence="2">AAA+ ATPase domain-containing protein</fullName>
    </recommendedName>
</protein>
<dbReference type="EMBL" id="JAVHJV010000004">
    <property type="protein sequence ID" value="KAK5943092.1"/>
    <property type="molecule type" value="Genomic_DNA"/>
</dbReference>
<keyword evidence="4" id="KW-1185">Reference proteome</keyword>
<dbReference type="Pfam" id="PF23232">
    <property type="entry name" value="AAA_lid_13"/>
    <property type="match status" value="1"/>
</dbReference>
<feature type="region of interest" description="Disordered" evidence="1">
    <location>
        <begin position="1"/>
        <end position="64"/>
    </location>
</feature>
<feature type="domain" description="AAA+ ATPase" evidence="2">
    <location>
        <begin position="575"/>
        <end position="698"/>
    </location>
</feature>